<accession>A0A067PKP6</accession>
<dbReference type="SUPFAM" id="SSF54106">
    <property type="entry name" value="LysM domain"/>
    <property type="match status" value="2"/>
</dbReference>
<dbReference type="PANTHER" id="PTHR34997">
    <property type="entry name" value="AM15"/>
    <property type="match status" value="1"/>
</dbReference>
<keyword evidence="5" id="KW-1185">Reference proteome</keyword>
<dbReference type="InterPro" id="IPR018392">
    <property type="entry name" value="LysM"/>
</dbReference>
<dbReference type="PROSITE" id="PS51782">
    <property type="entry name" value="LYSM"/>
    <property type="match status" value="2"/>
</dbReference>
<dbReference type="InParanoid" id="A0A067PKP6"/>
<reference evidence="5" key="1">
    <citation type="journal article" date="2014" name="Proc. Natl. Acad. Sci. U.S.A.">
        <title>Extensive sampling of basidiomycete genomes demonstrates inadequacy of the white-rot/brown-rot paradigm for wood decay fungi.</title>
        <authorList>
            <person name="Riley R."/>
            <person name="Salamov A.A."/>
            <person name="Brown D.W."/>
            <person name="Nagy L.G."/>
            <person name="Floudas D."/>
            <person name="Held B.W."/>
            <person name="Levasseur A."/>
            <person name="Lombard V."/>
            <person name="Morin E."/>
            <person name="Otillar R."/>
            <person name="Lindquist E.A."/>
            <person name="Sun H."/>
            <person name="LaButti K.M."/>
            <person name="Schmutz J."/>
            <person name="Jabbour D."/>
            <person name="Luo H."/>
            <person name="Baker S.E."/>
            <person name="Pisabarro A.G."/>
            <person name="Walton J.D."/>
            <person name="Blanchette R.A."/>
            <person name="Henrissat B."/>
            <person name="Martin F."/>
            <person name="Cullen D."/>
            <person name="Hibbett D.S."/>
            <person name="Grigoriev I.V."/>
        </authorList>
    </citation>
    <scope>NUCLEOTIDE SEQUENCE [LARGE SCALE GENOMIC DNA]</scope>
    <source>
        <strain evidence="5">MUCL 33604</strain>
    </source>
</reference>
<evidence type="ECO:0000313" key="5">
    <source>
        <dbReference type="Proteomes" id="UP000027265"/>
    </source>
</evidence>
<proteinExistence type="predicted"/>
<dbReference type="InterPro" id="IPR036779">
    <property type="entry name" value="LysM_dom_sf"/>
</dbReference>
<evidence type="ECO:0000313" key="4">
    <source>
        <dbReference type="EMBL" id="KDQ55443.1"/>
    </source>
</evidence>
<evidence type="ECO:0000256" key="2">
    <source>
        <dbReference type="ARBA" id="ARBA00023026"/>
    </source>
</evidence>
<keyword evidence="2" id="KW-0843">Virulence</keyword>
<dbReference type="SMART" id="SM00257">
    <property type="entry name" value="LysM"/>
    <property type="match status" value="2"/>
</dbReference>
<dbReference type="Proteomes" id="UP000027265">
    <property type="component" value="Unassembled WGS sequence"/>
</dbReference>
<evidence type="ECO:0000259" key="3">
    <source>
        <dbReference type="PROSITE" id="PS51782"/>
    </source>
</evidence>
<feature type="domain" description="LysM" evidence="3">
    <location>
        <begin position="11"/>
        <end position="57"/>
    </location>
</feature>
<dbReference type="EMBL" id="KL197725">
    <property type="protein sequence ID" value="KDQ55443.1"/>
    <property type="molecule type" value="Genomic_DNA"/>
</dbReference>
<dbReference type="PANTHER" id="PTHR34997:SF1">
    <property type="entry name" value="PEPTIDOGLYCAN-BINDING LYSIN DOMAIN"/>
    <property type="match status" value="1"/>
</dbReference>
<dbReference type="Gene3D" id="3.10.350.10">
    <property type="entry name" value="LysM domain"/>
    <property type="match status" value="2"/>
</dbReference>
<dbReference type="CDD" id="cd00118">
    <property type="entry name" value="LysM"/>
    <property type="match status" value="2"/>
</dbReference>
<dbReference type="AlphaFoldDB" id="A0A067PKP6"/>
<dbReference type="InterPro" id="IPR052210">
    <property type="entry name" value="LysM1-like"/>
</dbReference>
<feature type="domain" description="LysM" evidence="3">
    <location>
        <begin position="66"/>
        <end position="112"/>
    </location>
</feature>
<dbReference type="Pfam" id="PF01476">
    <property type="entry name" value="LysM"/>
    <property type="match status" value="2"/>
</dbReference>
<dbReference type="HOGENOM" id="CLU_010591_6_1_1"/>
<evidence type="ECO:0000256" key="1">
    <source>
        <dbReference type="ARBA" id="ARBA00022669"/>
    </source>
</evidence>
<name>A0A067PKP6_9AGAM</name>
<keyword evidence="1" id="KW-0147">Chitin-binding</keyword>
<dbReference type="GO" id="GO:0008061">
    <property type="term" value="F:chitin binding"/>
    <property type="evidence" value="ECO:0007669"/>
    <property type="project" value="UniProtKB-KW"/>
</dbReference>
<dbReference type="STRING" id="933084.A0A067PKP6"/>
<gene>
    <name evidence="4" type="ORF">JAAARDRAFT_133886</name>
</gene>
<dbReference type="OrthoDB" id="5985073at2759"/>
<organism evidence="4 5">
    <name type="scientific">Jaapia argillacea MUCL 33604</name>
    <dbReference type="NCBI Taxonomy" id="933084"/>
    <lineage>
        <taxon>Eukaryota</taxon>
        <taxon>Fungi</taxon>
        <taxon>Dikarya</taxon>
        <taxon>Basidiomycota</taxon>
        <taxon>Agaricomycotina</taxon>
        <taxon>Agaricomycetes</taxon>
        <taxon>Agaricomycetidae</taxon>
        <taxon>Jaapiales</taxon>
        <taxon>Jaapiaceae</taxon>
        <taxon>Jaapia</taxon>
    </lineage>
</organism>
<sequence length="121" mass="12880">MNVVVAADCTRTYVVKTGEICDGISAAQHVSTYQLAALNPGINADCSNLVAGWNLCLGLATEDCTTTYVVQLGDTCETIESQQGVNATMLYLNNPQISSDCSNLYVGEVGFLGVYILFVNK</sequence>
<protein>
    <recommendedName>
        <fullName evidence="3">LysM domain-containing protein</fullName>
    </recommendedName>
</protein>